<sequence>MYAADDADDDGHRTAFRIAEKKCAPRRASRRFSSRLVSSRRVASRRVASAPSLRPTRRRRISRSSPRLITCHLARALRASSSSSSVARRYKLHREQTFRTDAKGRRRGRLARLVTRPVDLDDVVDLRDASSSSALVRRVSDDDGVTEYFTMPETHPGCVLVPNALDLDAQREWLRAAATTMHEPPARTNHGAARGSFSGLWDAAATGDRWLRDREAREGRSEGSEGSAGMEKETDAWETLDPAPTKGDPRCATSASHLLRKLRWATVGAPYD</sequence>
<dbReference type="GeneID" id="9687632"/>
<dbReference type="AlphaFoldDB" id="C1N1W8"/>
<evidence type="ECO:0000313" key="3">
    <source>
        <dbReference type="Proteomes" id="UP000001876"/>
    </source>
</evidence>
<feature type="compositionally biased region" description="Low complexity" evidence="1">
    <location>
        <begin position="43"/>
        <end position="54"/>
    </location>
</feature>
<dbReference type="GO" id="GO:0035513">
    <property type="term" value="P:oxidative RNA demethylation"/>
    <property type="evidence" value="ECO:0007669"/>
    <property type="project" value="TreeGrafter"/>
</dbReference>
<gene>
    <name evidence="2" type="ORF">MICPUCDRAFT_51762</name>
</gene>
<evidence type="ECO:0000313" key="2">
    <source>
        <dbReference type="EMBL" id="EEH53696.1"/>
    </source>
</evidence>
<dbReference type="KEGG" id="mpp:MICPUCDRAFT_51762"/>
<dbReference type="EMBL" id="GG663745">
    <property type="protein sequence ID" value="EEH53696.1"/>
    <property type="molecule type" value="Genomic_DNA"/>
</dbReference>
<evidence type="ECO:0000256" key="1">
    <source>
        <dbReference type="SAM" id="MobiDB-lite"/>
    </source>
</evidence>
<accession>C1N1W8</accession>
<name>C1N1W8_MICPC</name>
<dbReference type="OrthoDB" id="6614653at2759"/>
<dbReference type="PANTHER" id="PTHR16557:SF11">
    <property type="entry name" value="ALPHA-KETOGLUTARATE-DEPENDENT DIOXYGENASE ALKB"/>
    <property type="match status" value="1"/>
</dbReference>
<dbReference type="GO" id="GO:0035515">
    <property type="term" value="F:oxidative RNA demethylase activity"/>
    <property type="evidence" value="ECO:0007669"/>
    <property type="project" value="TreeGrafter"/>
</dbReference>
<dbReference type="InterPro" id="IPR004574">
    <property type="entry name" value="Alkb"/>
</dbReference>
<dbReference type="STRING" id="564608.C1N1W8"/>
<keyword evidence="3" id="KW-1185">Reference proteome</keyword>
<proteinExistence type="predicted"/>
<dbReference type="eggNOG" id="KOG2731">
    <property type="taxonomic scope" value="Eukaryota"/>
</dbReference>
<dbReference type="PANTHER" id="PTHR16557">
    <property type="entry name" value="ALKYLATED DNA REPAIR PROTEIN ALKB-RELATED"/>
    <property type="match status" value="1"/>
</dbReference>
<dbReference type="GO" id="GO:0008198">
    <property type="term" value="F:ferrous iron binding"/>
    <property type="evidence" value="ECO:0007669"/>
    <property type="project" value="TreeGrafter"/>
</dbReference>
<organism evidence="3">
    <name type="scientific">Micromonas pusilla (strain CCMP1545)</name>
    <name type="common">Picoplanktonic green alga</name>
    <dbReference type="NCBI Taxonomy" id="564608"/>
    <lineage>
        <taxon>Eukaryota</taxon>
        <taxon>Viridiplantae</taxon>
        <taxon>Chlorophyta</taxon>
        <taxon>Mamiellophyceae</taxon>
        <taxon>Mamiellales</taxon>
        <taxon>Mamiellaceae</taxon>
        <taxon>Micromonas</taxon>
    </lineage>
</organism>
<feature type="compositionally biased region" description="Basic and acidic residues" evidence="1">
    <location>
        <begin position="212"/>
        <end position="223"/>
    </location>
</feature>
<dbReference type="RefSeq" id="XP_003061984.1">
    <property type="nucleotide sequence ID" value="XM_003061938.1"/>
</dbReference>
<dbReference type="GO" id="GO:0005737">
    <property type="term" value="C:cytoplasm"/>
    <property type="evidence" value="ECO:0007669"/>
    <property type="project" value="TreeGrafter"/>
</dbReference>
<dbReference type="Proteomes" id="UP000001876">
    <property type="component" value="Unassembled WGS sequence"/>
</dbReference>
<dbReference type="GO" id="GO:0035516">
    <property type="term" value="F:broad specificity oxidative DNA demethylase activity"/>
    <property type="evidence" value="ECO:0007669"/>
    <property type="project" value="TreeGrafter"/>
</dbReference>
<feature type="region of interest" description="Disordered" evidence="1">
    <location>
        <begin position="43"/>
        <end position="64"/>
    </location>
</feature>
<feature type="region of interest" description="Disordered" evidence="1">
    <location>
        <begin position="212"/>
        <end position="252"/>
    </location>
</feature>
<protein>
    <submittedName>
        <fullName evidence="2">Predicted protein</fullName>
    </submittedName>
</protein>
<reference evidence="2 3" key="1">
    <citation type="journal article" date="2009" name="Science">
        <title>Green evolution and dynamic adaptations revealed by genomes of the marine picoeukaryotes Micromonas.</title>
        <authorList>
            <person name="Worden A.Z."/>
            <person name="Lee J.H."/>
            <person name="Mock T."/>
            <person name="Rouze P."/>
            <person name="Simmons M.P."/>
            <person name="Aerts A.L."/>
            <person name="Allen A.E."/>
            <person name="Cuvelier M.L."/>
            <person name="Derelle E."/>
            <person name="Everett M.V."/>
            <person name="Foulon E."/>
            <person name="Grimwood J."/>
            <person name="Gundlach H."/>
            <person name="Henrissat B."/>
            <person name="Napoli C."/>
            <person name="McDonald S.M."/>
            <person name="Parker M.S."/>
            <person name="Rombauts S."/>
            <person name="Salamov A."/>
            <person name="Von Dassow P."/>
            <person name="Badger J.H."/>
            <person name="Coutinho P.M."/>
            <person name="Demir E."/>
            <person name="Dubchak I."/>
            <person name="Gentemann C."/>
            <person name="Eikrem W."/>
            <person name="Gready J.E."/>
            <person name="John U."/>
            <person name="Lanier W."/>
            <person name="Lindquist E.A."/>
            <person name="Lucas S."/>
            <person name="Mayer K.F."/>
            <person name="Moreau H."/>
            <person name="Not F."/>
            <person name="Otillar R."/>
            <person name="Panaud O."/>
            <person name="Pangilinan J."/>
            <person name="Paulsen I."/>
            <person name="Piegu B."/>
            <person name="Poliakov A."/>
            <person name="Robbens S."/>
            <person name="Schmutz J."/>
            <person name="Toulza E."/>
            <person name="Wyss T."/>
            <person name="Zelensky A."/>
            <person name="Zhou K."/>
            <person name="Armbrust E.V."/>
            <person name="Bhattacharya D."/>
            <person name="Goodenough U.W."/>
            <person name="Van de Peer Y."/>
            <person name="Grigoriev I.V."/>
        </authorList>
    </citation>
    <scope>NUCLEOTIDE SEQUENCE [LARGE SCALE GENOMIC DNA]</scope>
    <source>
        <strain evidence="2 3">CCMP1545</strain>
    </source>
</reference>